<accession>A0A4R6S744</accession>
<dbReference type="Pfam" id="PF20060">
    <property type="entry name" value="DUF6459"/>
    <property type="match status" value="1"/>
</dbReference>
<organism evidence="2 3">
    <name type="scientific">Leucobacter luti</name>
    <dbReference type="NCBI Taxonomy" id="340320"/>
    <lineage>
        <taxon>Bacteria</taxon>
        <taxon>Bacillati</taxon>
        <taxon>Actinomycetota</taxon>
        <taxon>Actinomycetes</taxon>
        <taxon>Micrococcales</taxon>
        <taxon>Microbacteriaceae</taxon>
        <taxon>Leucobacter</taxon>
    </lineage>
</organism>
<feature type="compositionally biased region" description="Basic and acidic residues" evidence="1">
    <location>
        <begin position="137"/>
        <end position="152"/>
    </location>
</feature>
<reference evidence="2 3" key="1">
    <citation type="submission" date="2019-03" db="EMBL/GenBank/DDBJ databases">
        <title>Genomic analyses of the natural microbiome of Caenorhabditis elegans.</title>
        <authorList>
            <person name="Samuel B."/>
        </authorList>
    </citation>
    <scope>NUCLEOTIDE SEQUENCE [LARGE SCALE GENOMIC DNA]</scope>
    <source>
        <strain evidence="2 3">JUb18</strain>
    </source>
</reference>
<dbReference type="Proteomes" id="UP000295601">
    <property type="component" value="Unassembled WGS sequence"/>
</dbReference>
<feature type="region of interest" description="Disordered" evidence="1">
    <location>
        <begin position="27"/>
        <end position="195"/>
    </location>
</feature>
<dbReference type="InterPro" id="IPR045596">
    <property type="entry name" value="DUF6459"/>
</dbReference>
<proteinExistence type="predicted"/>
<dbReference type="AlphaFoldDB" id="A0A4R6S744"/>
<comment type="caution">
    <text evidence="2">The sequence shown here is derived from an EMBL/GenBank/DDBJ whole genome shotgun (WGS) entry which is preliminary data.</text>
</comment>
<evidence type="ECO:0000313" key="2">
    <source>
        <dbReference type="EMBL" id="TDP95531.1"/>
    </source>
</evidence>
<sequence>MVGTTHQKSGITRARWGITQGVTFGIYERIPVSQSARAPAPDTDHRTNHRVASAGPSQSTQPPAPLRLVEFQPPPGTSEKSNAEEAPSTRKAPSSREKPGTEEPRSTEEPPHTREKPGTEELPSTREKSSAQELPSTEEKSSTENAPSERETPSTGKAPRARDPQQASARDEGRTPGAPSTLRRPQASGAQRSAAPAKKAIQALALYAFEVIEGKRTIAQLAGTITPEVRIELQKRRAARTERRTLFQDHRLLVPIPGPVHVSRPCSTVIEAAVALHAPERTIAVALRLELTAERWRATHLTVL</sequence>
<evidence type="ECO:0000256" key="1">
    <source>
        <dbReference type="SAM" id="MobiDB-lite"/>
    </source>
</evidence>
<evidence type="ECO:0000313" key="3">
    <source>
        <dbReference type="Proteomes" id="UP000295601"/>
    </source>
</evidence>
<protein>
    <submittedName>
        <fullName evidence="2">Uncharacterized protein</fullName>
    </submittedName>
</protein>
<feature type="compositionally biased region" description="Basic and acidic residues" evidence="1">
    <location>
        <begin position="94"/>
        <end position="130"/>
    </location>
</feature>
<keyword evidence="3" id="KW-1185">Reference proteome</keyword>
<name>A0A4R6S744_9MICO</name>
<dbReference type="EMBL" id="SNYA01000001">
    <property type="protein sequence ID" value="TDP95531.1"/>
    <property type="molecule type" value="Genomic_DNA"/>
</dbReference>
<gene>
    <name evidence="2" type="ORF">EDF62_0220</name>
</gene>